<evidence type="ECO:0000313" key="29">
    <source>
        <dbReference type="Proteomes" id="UP000694564"/>
    </source>
</evidence>
<evidence type="ECO:0000256" key="6">
    <source>
        <dbReference type="ARBA" id="ARBA00022525"/>
    </source>
</evidence>
<sequence>MTFDDLKMKPRKDQPDQKLNGEKAKGLHFLSSPWWCPAAITLGILCTGLLVTIIMLGMKLFQVSDLLQQHQANLTHQETILEGQILAQQQAENASQKSQKELKEMIETLAWKLDEKSKKQMELHQQNLNLQEALKKVENFSGPCPQDWIWHEESCYLFPSGPFNWEKSRENCLSLDAQLLKINNTDDLNFIQEAISHSSFPFWMGLSLRKPKYSWFWEDGSPLMSHLFRLQGAVSQMYPSGTCAYIQRGAVFAENCILVAFSICQKKAILLKAQG</sequence>
<dbReference type="PANTHER" id="PTHR47298:SF1">
    <property type="entry name" value="OXIDIZED LOW-DENSITY LIPOPROTEIN RECEPTOR 1"/>
    <property type="match status" value="1"/>
</dbReference>
<dbReference type="GO" id="GO:0005886">
    <property type="term" value="C:plasma membrane"/>
    <property type="evidence" value="ECO:0007669"/>
    <property type="project" value="UniProtKB-SubCell"/>
</dbReference>
<dbReference type="GO" id="GO:0005576">
    <property type="term" value="C:extracellular region"/>
    <property type="evidence" value="ECO:0007669"/>
    <property type="project" value="UniProtKB-SubCell"/>
</dbReference>
<evidence type="ECO:0000256" key="21">
    <source>
        <dbReference type="ARBA" id="ARBA00038751"/>
    </source>
</evidence>
<dbReference type="SUPFAM" id="SSF56436">
    <property type="entry name" value="C-type lectin-like"/>
    <property type="match status" value="1"/>
</dbReference>
<dbReference type="GeneTree" id="ENSGT00940000161941"/>
<keyword evidence="20" id="KW-0449">Lipoprotein</keyword>
<dbReference type="GO" id="GO:0042802">
    <property type="term" value="F:identical protein binding"/>
    <property type="evidence" value="ECO:0007669"/>
    <property type="project" value="Ensembl"/>
</dbReference>
<dbReference type="FunFam" id="3.10.100.10:FF:000079">
    <property type="entry name" value="Oxidized low-density lipoprotein receptor 1"/>
    <property type="match status" value="1"/>
</dbReference>
<evidence type="ECO:0000256" key="11">
    <source>
        <dbReference type="ARBA" id="ARBA00022968"/>
    </source>
</evidence>
<gene>
    <name evidence="28" type="primary">OLR1</name>
</gene>
<evidence type="ECO:0000256" key="13">
    <source>
        <dbReference type="ARBA" id="ARBA00023054"/>
    </source>
</evidence>
<accession>A0A8D2ANS9</accession>
<dbReference type="InterPro" id="IPR033992">
    <property type="entry name" value="NKR-like_CTLD"/>
</dbReference>
<evidence type="ECO:0000256" key="19">
    <source>
        <dbReference type="ARBA" id="ARBA00023198"/>
    </source>
</evidence>
<feature type="transmembrane region" description="Helical" evidence="26">
    <location>
        <begin position="38"/>
        <end position="61"/>
    </location>
</feature>
<keyword evidence="14 26" id="KW-0472">Membrane</keyword>
<evidence type="ECO:0000256" key="25">
    <source>
        <dbReference type="SAM" id="MobiDB-lite"/>
    </source>
</evidence>
<feature type="region of interest" description="Disordered" evidence="25">
    <location>
        <begin position="1"/>
        <end position="20"/>
    </location>
</feature>
<evidence type="ECO:0000256" key="24">
    <source>
        <dbReference type="ARBA" id="ARBA00041771"/>
    </source>
</evidence>
<dbReference type="GO" id="GO:0043235">
    <property type="term" value="C:receptor complex"/>
    <property type="evidence" value="ECO:0007669"/>
    <property type="project" value="Ensembl"/>
</dbReference>
<feature type="domain" description="C-type lectin" evidence="27">
    <location>
        <begin position="151"/>
        <end position="265"/>
    </location>
</feature>
<comment type="subunit">
    <text evidence="21">Homodimer; disulfide-linked. May form a hexamer composed of 3 homodimers. Interacts with HSP70.</text>
</comment>
<keyword evidence="29" id="KW-1185">Reference proteome</keyword>
<evidence type="ECO:0000256" key="5">
    <source>
        <dbReference type="ARBA" id="ARBA00022475"/>
    </source>
</evidence>
<evidence type="ECO:0000313" key="28">
    <source>
        <dbReference type="Ensembl" id="ENSSVLP00005003798.1"/>
    </source>
</evidence>
<evidence type="ECO:0000256" key="4">
    <source>
        <dbReference type="ARBA" id="ARBA00004613"/>
    </source>
</evidence>
<keyword evidence="7 26" id="KW-0812">Transmembrane</keyword>
<keyword evidence="16" id="KW-1015">Disulfide bond</keyword>
<keyword evidence="19" id="KW-0395">Inflammatory response</keyword>
<keyword evidence="5" id="KW-1003">Cell membrane</keyword>
<dbReference type="GO" id="GO:0007159">
    <property type="term" value="P:leukocyte cell-cell adhesion"/>
    <property type="evidence" value="ECO:0007669"/>
    <property type="project" value="TreeGrafter"/>
</dbReference>
<keyword evidence="9" id="KW-0391">Immunity</keyword>
<dbReference type="GO" id="GO:0005654">
    <property type="term" value="C:nucleoplasm"/>
    <property type="evidence" value="ECO:0007669"/>
    <property type="project" value="Ensembl"/>
</dbReference>
<evidence type="ECO:0000256" key="18">
    <source>
        <dbReference type="ARBA" id="ARBA00023180"/>
    </source>
</evidence>
<evidence type="ECO:0000256" key="9">
    <source>
        <dbReference type="ARBA" id="ARBA00022859"/>
    </source>
</evidence>
<dbReference type="InterPro" id="IPR016186">
    <property type="entry name" value="C-type_lectin-like/link_sf"/>
</dbReference>
<evidence type="ECO:0000259" key="27">
    <source>
        <dbReference type="PROSITE" id="PS50041"/>
    </source>
</evidence>
<dbReference type="OrthoDB" id="6133475at2759"/>
<evidence type="ECO:0000256" key="14">
    <source>
        <dbReference type="ARBA" id="ARBA00023136"/>
    </source>
</evidence>
<keyword evidence="13" id="KW-0175">Coiled coil</keyword>
<dbReference type="InterPro" id="IPR001304">
    <property type="entry name" value="C-type_lectin-like"/>
</dbReference>
<keyword evidence="15" id="KW-0564">Palmitate</keyword>
<evidence type="ECO:0000256" key="23">
    <source>
        <dbReference type="ARBA" id="ARBA00041686"/>
    </source>
</evidence>
<dbReference type="GO" id="GO:0002376">
    <property type="term" value="P:immune system process"/>
    <property type="evidence" value="ECO:0007669"/>
    <property type="project" value="UniProtKB-KW"/>
</dbReference>
<evidence type="ECO:0000256" key="20">
    <source>
        <dbReference type="ARBA" id="ARBA00023288"/>
    </source>
</evidence>
<dbReference type="GO" id="GO:0030246">
    <property type="term" value="F:carbohydrate binding"/>
    <property type="evidence" value="ECO:0007669"/>
    <property type="project" value="UniProtKB-KW"/>
</dbReference>
<dbReference type="GO" id="GO:0006954">
    <property type="term" value="P:inflammatory response"/>
    <property type="evidence" value="ECO:0007669"/>
    <property type="project" value="UniProtKB-KW"/>
</dbReference>
<dbReference type="GO" id="GO:0045121">
    <property type="term" value="C:membrane raft"/>
    <property type="evidence" value="ECO:0007669"/>
    <property type="project" value="UniProtKB-SubCell"/>
</dbReference>
<dbReference type="GO" id="GO:0005041">
    <property type="term" value="F:low-density lipoprotein particle receptor activity"/>
    <property type="evidence" value="ECO:0007669"/>
    <property type="project" value="TreeGrafter"/>
</dbReference>
<keyword evidence="11" id="KW-0735">Signal-anchor</keyword>
<dbReference type="PROSITE" id="PS50041">
    <property type="entry name" value="C_TYPE_LECTIN_2"/>
    <property type="match status" value="1"/>
</dbReference>
<keyword evidence="8" id="KW-0430">Lectin</keyword>
<name>A0A8D2ANS9_SCIVU</name>
<dbReference type="GO" id="GO:0042157">
    <property type="term" value="P:lipoprotein metabolic process"/>
    <property type="evidence" value="ECO:0007669"/>
    <property type="project" value="TreeGrafter"/>
</dbReference>
<dbReference type="AlphaFoldDB" id="A0A8D2ANS9"/>
<dbReference type="Gene3D" id="3.10.100.10">
    <property type="entry name" value="Mannose-Binding Protein A, subunit A"/>
    <property type="match status" value="1"/>
</dbReference>
<dbReference type="InterPro" id="IPR052332">
    <property type="entry name" value="OxLDL_rcpt1-like"/>
</dbReference>
<keyword evidence="6" id="KW-0964">Secreted</keyword>
<dbReference type="Proteomes" id="UP000694564">
    <property type="component" value="Chromosome 5"/>
</dbReference>
<keyword evidence="12 26" id="KW-1133">Transmembrane helix</keyword>
<keyword evidence="17" id="KW-0675">Receptor</keyword>
<evidence type="ECO:0000256" key="7">
    <source>
        <dbReference type="ARBA" id="ARBA00022692"/>
    </source>
</evidence>
<evidence type="ECO:0000256" key="2">
    <source>
        <dbReference type="ARBA" id="ARBA00004285"/>
    </source>
</evidence>
<evidence type="ECO:0000256" key="1">
    <source>
        <dbReference type="ARBA" id="ARBA00004193"/>
    </source>
</evidence>
<protein>
    <recommendedName>
        <fullName evidence="22">Oxidized low-density lipoprotein receptor 1</fullName>
    </recommendedName>
    <alternativeName>
        <fullName evidence="23">Lectin-like oxidized LDL receptor 1</fullName>
    </alternativeName>
    <alternativeName>
        <fullName evidence="24">Lectin-type oxidized LDL receptor 1</fullName>
    </alternativeName>
</protein>
<evidence type="ECO:0000256" key="12">
    <source>
        <dbReference type="ARBA" id="ARBA00022989"/>
    </source>
</evidence>
<evidence type="ECO:0000256" key="10">
    <source>
        <dbReference type="ARBA" id="ARBA00022889"/>
    </source>
</evidence>
<dbReference type="Pfam" id="PF00059">
    <property type="entry name" value="Lectin_C"/>
    <property type="match status" value="1"/>
</dbReference>
<keyword evidence="10" id="KW-0130">Cell adhesion</keyword>
<evidence type="ECO:0000256" key="26">
    <source>
        <dbReference type="SAM" id="Phobius"/>
    </source>
</evidence>
<evidence type="ECO:0000256" key="22">
    <source>
        <dbReference type="ARBA" id="ARBA00041191"/>
    </source>
</evidence>
<dbReference type="SMART" id="SM00034">
    <property type="entry name" value="CLECT"/>
    <property type="match status" value="1"/>
</dbReference>
<evidence type="ECO:0000256" key="3">
    <source>
        <dbReference type="ARBA" id="ARBA00004401"/>
    </source>
</evidence>
<evidence type="ECO:0000256" key="8">
    <source>
        <dbReference type="ARBA" id="ARBA00022734"/>
    </source>
</evidence>
<dbReference type="Ensembl" id="ENSSVLT00005004177.1">
    <property type="protein sequence ID" value="ENSSVLP00005003798.1"/>
    <property type="gene ID" value="ENSSVLG00005003000.1"/>
</dbReference>
<organism evidence="28 29">
    <name type="scientific">Sciurus vulgaris</name>
    <name type="common">Eurasian red squirrel</name>
    <dbReference type="NCBI Taxonomy" id="55149"/>
    <lineage>
        <taxon>Eukaryota</taxon>
        <taxon>Metazoa</taxon>
        <taxon>Chordata</taxon>
        <taxon>Craniata</taxon>
        <taxon>Vertebrata</taxon>
        <taxon>Euteleostomi</taxon>
        <taxon>Mammalia</taxon>
        <taxon>Eutheria</taxon>
        <taxon>Euarchontoglires</taxon>
        <taxon>Glires</taxon>
        <taxon>Rodentia</taxon>
        <taxon>Sciuromorpha</taxon>
        <taxon>Sciuridae</taxon>
        <taxon>Sciurinae</taxon>
        <taxon>Sciurini</taxon>
        <taxon>Sciurus</taxon>
    </lineage>
</organism>
<comment type="subcellular location">
    <subcellularLocation>
        <location evidence="1">Cell membrane</location>
        <topology evidence="1">Lipid-anchor</topology>
    </subcellularLocation>
    <subcellularLocation>
        <location evidence="3">Cell membrane</location>
        <topology evidence="3">Single-pass type II membrane protein</topology>
    </subcellularLocation>
    <subcellularLocation>
        <location evidence="2">Membrane raft</location>
    </subcellularLocation>
    <subcellularLocation>
        <location evidence="4">Secreted</location>
    </subcellularLocation>
</comment>
<keyword evidence="18" id="KW-0325">Glycoprotein</keyword>
<dbReference type="CDD" id="cd03593">
    <property type="entry name" value="CLECT_NK_receptors_like"/>
    <property type="match status" value="1"/>
</dbReference>
<reference evidence="28" key="2">
    <citation type="submission" date="2025-09" db="UniProtKB">
        <authorList>
            <consortium name="Ensembl"/>
        </authorList>
    </citation>
    <scope>IDENTIFICATION</scope>
</reference>
<evidence type="ECO:0000256" key="15">
    <source>
        <dbReference type="ARBA" id="ARBA00023139"/>
    </source>
</evidence>
<proteinExistence type="predicted"/>
<reference evidence="28" key="1">
    <citation type="submission" date="2025-08" db="UniProtKB">
        <authorList>
            <consortium name="Ensembl"/>
        </authorList>
    </citation>
    <scope>IDENTIFICATION</scope>
</reference>
<evidence type="ECO:0000256" key="16">
    <source>
        <dbReference type="ARBA" id="ARBA00023157"/>
    </source>
</evidence>
<evidence type="ECO:0000256" key="17">
    <source>
        <dbReference type="ARBA" id="ARBA00023170"/>
    </source>
</evidence>
<dbReference type="InterPro" id="IPR016187">
    <property type="entry name" value="CTDL_fold"/>
</dbReference>
<dbReference type="PANTHER" id="PTHR47298">
    <property type="entry name" value="OXIDIZED LOW-DENSITY LIPOPROTEIN RECEPTOR 1"/>
    <property type="match status" value="1"/>
</dbReference>